<protein>
    <submittedName>
        <fullName evidence="3">Uncharacterized protein</fullName>
    </submittedName>
</protein>
<organism evidence="3 4">
    <name type="scientific">Solanum commersonii</name>
    <name type="common">Commerson's wild potato</name>
    <name type="synonym">Commerson's nightshade</name>
    <dbReference type="NCBI Taxonomy" id="4109"/>
    <lineage>
        <taxon>Eukaryota</taxon>
        <taxon>Viridiplantae</taxon>
        <taxon>Streptophyta</taxon>
        <taxon>Embryophyta</taxon>
        <taxon>Tracheophyta</taxon>
        <taxon>Spermatophyta</taxon>
        <taxon>Magnoliopsida</taxon>
        <taxon>eudicotyledons</taxon>
        <taxon>Gunneridae</taxon>
        <taxon>Pentapetalae</taxon>
        <taxon>asterids</taxon>
        <taxon>lamiids</taxon>
        <taxon>Solanales</taxon>
        <taxon>Solanaceae</taxon>
        <taxon>Solanoideae</taxon>
        <taxon>Solaneae</taxon>
        <taxon>Solanum</taxon>
    </lineage>
</organism>
<dbReference type="AlphaFoldDB" id="A0A9J6A0B4"/>
<accession>A0A9J6A0B4</accession>
<comment type="caution">
    <text evidence="3">The sequence shown here is derived from an EMBL/GenBank/DDBJ whole genome shotgun (WGS) entry which is preliminary data.</text>
</comment>
<dbReference type="InterPro" id="IPR008811">
    <property type="entry name" value="Glycosyl_hydrolases_36"/>
</dbReference>
<dbReference type="Proteomes" id="UP000824120">
    <property type="component" value="Chromosome 3"/>
</dbReference>
<evidence type="ECO:0000313" key="4">
    <source>
        <dbReference type="Proteomes" id="UP000824120"/>
    </source>
</evidence>
<keyword evidence="1" id="KW-0119">Carbohydrate metabolism</keyword>
<dbReference type="OrthoDB" id="1727138at2759"/>
<gene>
    <name evidence="3" type="ORF">H5410_017845</name>
</gene>
<dbReference type="EMBL" id="JACXVP010000003">
    <property type="protein sequence ID" value="KAG5618021.1"/>
    <property type="molecule type" value="Genomic_DNA"/>
</dbReference>
<keyword evidence="4" id="KW-1185">Reference proteome</keyword>
<dbReference type="PANTHER" id="PTHR31268:SF10">
    <property type="entry name" value="GALACTINOL--SUCROSE GALACTOSYLTRANSFERASE"/>
    <property type="match status" value="1"/>
</dbReference>
<evidence type="ECO:0000256" key="2">
    <source>
        <dbReference type="SAM" id="MobiDB-lite"/>
    </source>
</evidence>
<dbReference type="Pfam" id="PF05691">
    <property type="entry name" value="Raffinose_syn"/>
    <property type="match status" value="1"/>
</dbReference>
<proteinExistence type="predicted"/>
<evidence type="ECO:0000256" key="1">
    <source>
        <dbReference type="ARBA" id="ARBA00023277"/>
    </source>
</evidence>
<name>A0A9J6A0B4_SOLCO</name>
<reference evidence="3 4" key="1">
    <citation type="submission" date="2020-09" db="EMBL/GenBank/DDBJ databases">
        <title>De no assembly of potato wild relative species, Solanum commersonii.</title>
        <authorList>
            <person name="Cho K."/>
        </authorList>
    </citation>
    <scope>NUCLEOTIDE SEQUENCE [LARGE SCALE GENOMIC DNA]</scope>
    <source>
        <strain evidence="3">LZ3.2</strain>
        <tissue evidence="3">Leaf</tissue>
    </source>
</reference>
<dbReference type="PANTHER" id="PTHR31268">
    <property type="match status" value="1"/>
</dbReference>
<sequence length="230" mass="25954">MEIGEAEEGLHPSSETMRKYNPIQSPGNTGYLRDIAMDSLEKFGVGVIYPRRIFYLHNDLHSYLASSGVDGVKVDVQTLLQTLGFGHGNHVALTGRYQEASLSRETLEQTTSFAVNITLQLKLLCKVWMVWRNGVFVSRLIDINENGKFRGLKQDTPFSDLQELINFINFDTQKGITFFRWLGSLDYLLLLILVYVQEAGVKPVLVGESLVKQEDPTKGITELFGKDISY</sequence>
<feature type="region of interest" description="Disordered" evidence="2">
    <location>
        <begin position="1"/>
        <end position="23"/>
    </location>
</feature>
<evidence type="ECO:0000313" key="3">
    <source>
        <dbReference type="EMBL" id="KAG5618021.1"/>
    </source>
</evidence>